<proteinExistence type="predicted"/>
<organism evidence="1 2">
    <name type="scientific">Pseudomonas putida</name>
    <name type="common">Arthrobacter siderocapsulatus</name>
    <dbReference type="NCBI Taxonomy" id="303"/>
    <lineage>
        <taxon>Bacteria</taxon>
        <taxon>Pseudomonadati</taxon>
        <taxon>Pseudomonadota</taxon>
        <taxon>Gammaproteobacteria</taxon>
        <taxon>Pseudomonadales</taxon>
        <taxon>Pseudomonadaceae</taxon>
        <taxon>Pseudomonas</taxon>
    </lineage>
</organism>
<evidence type="ECO:0000313" key="2">
    <source>
        <dbReference type="Proteomes" id="UP000637061"/>
    </source>
</evidence>
<accession>A0A8I1JI46</accession>
<dbReference type="AlphaFoldDB" id="A0A8I1JI46"/>
<gene>
    <name evidence="1" type="ORF">JEU22_01600</name>
</gene>
<dbReference type="EMBL" id="JAEHTE010000001">
    <property type="protein sequence ID" value="MBI6882593.1"/>
    <property type="molecule type" value="Genomic_DNA"/>
</dbReference>
<comment type="caution">
    <text evidence="1">The sequence shown here is derived from an EMBL/GenBank/DDBJ whole genome shotgun (WGS) entry which is preliminary data.</text>
</comment>
<dbReference type="Proteomes" id="UP000637061">
    <property type="component" value="Unassembled WGS sequence"/>
</dbReference>
<sequence>MAKFFYDGRIPTNDVAVSSFLQRVRSLDGEGVRMLQDEIDSFHRTELFTFCQHILTKTNDQRLLGMVYFSPRAIGQMNLNLATVSLEIIGKHLQQSVIDASFYESAVTSIVRHYDDTLGLSLLSAYGDVLKPGHGQVESTFVPQGADLDLQMSHHLTRIKAVGLKPRDALEKTCNAFRRAELPLALETYLKGELEEDCTESVEKLITNLIKEDKLSASYVEACRKVLGDGFFIDCCRKSLGEDQGMRSIRKLTSIFDESVFHTPSLVQSFKWHPTRETQPVYLQKFINAGADERQFPILANAVLQNLDKTTRISGDNIEQMSFVRGVITMANRMGVGKEAVTNFISNFRSFAPDGADLSMVASALCKQRYEIQTLASLRVYSLLLGAIGIVGHNVLHQIAPAVPGRLIGDLVELSKLDASPRELANLFPQARGFVLENDLGI</sequence>
<dbReference type="RefSeq" id="WP_198746206.1">
    <property type="nucleotide sequence ID" value="NZ_JAEHTE010000001.1"/>
</dbReference>
<reference evidence="1" key="1">
    <citation type="submission" date="2020-12" db="EMBL/GenBank/DDBJ databases">
        <title>Enhanced detection system for hospital associated transmission using whole genome sequencing surveillance.</title>
        <authorList>
            <person name="Harrison L.H."/>
            <person name="Van Tyne D."/>
            <person name="Marsh J.W."/>
            <person name="Griffith M.P."/>
            <person name="Snyder D.J."/>
            <person name="Cooper V.S."/>
            <person name="Mustapha M."/>
        </authorList>
    </citation>
    <scope>NUCLEOTIDE SEQUENCE</scope>
    <source>
        <strain evidence="1">PSB00042</strain>
    </source>
</reference>
<protein>
    <submittedName>
        <fullName evidence="1">Uncharacterized protein</fullName>
    </submittedName>
</protein>
<evidence type="ECO:0000313" key="1">
    <source>
        <dbReference type="EMBL" id="MBI6882593.1"/>
    </source>
</evidence>
<name>A0A8I1JI46_PSEPU</name>